<protein>
    <recommendedName>
        <fullName evidence="5">Aminotransferase</fullName>
        <ecNumber evidence="5">2.6.1.-</ecNumber>
    </recommendedName>
</protein>
<feature type="domain" description="MobA-like NTP transferase" evidence="7">
    <location>
        <begin position="3"/>
        <end position="122"/>
    </location>
</feature>
<dbReference type="Proteomes" id="UP000700059">
    <property type="component" value="Unassembled WGS sequence"/>
</dbReference>
<dbReference type="Gene3D" id="3.40.640.10">
    <property type="entry name" value="Type I PLP-dependent aspartate aminotransferase-like (Major domain)"/>
    <property type="match status" value="1"/>
</dbReference>
<accession>A0ABS7JQ00</accession>
<gene>
    <name evidence="8" type="ORF">K4G57_08440</name>
</gene>
<keyword evidence="3 5" id="KW-0808">Transferase</keyword>
<keyword evidence="4" id="KW-0663">Pyridoxal phosphate</keyword>
<dbReference type="InterPro" id="IPR015421">
    <property type="entry name" value="PyrdxlP-dep_Trfase_major"/>
</dbReference>
<comment type="cofactor">
    <cofactor evidence="1 5">
        <name>pyridoxal 5'-phosphate</name>
        <dbReference type="ChEBI" id="CHEBI:597326"/>
    </cofactor>
</comment>
<keyword evidence="2 5" id="KW-0032">Aminotransferase</keyword>
<sequence length="607" mass="70827">MRAVILAAGIGKRLQKYTKDKPKCMVEIDGITIIERLLRQIIQYGKLRHIVIVVGYLGDVLENYIKKLNLPSDVVIDFIYNDKYYYANNIYSLYSAKQYFNDDIMLFESDLVFDDLVIKQIFDSKFENFVLVSHNEPWMDGTVVTIDAHHRVKKIIFKEEFDFKQIDKYYKTANIYKFSKSFLENLYLPILENYIDKDNIEFYYERALKDVVNNGVLNIEIVESDLWYEIDNPNDFSISKIMFSDFSKHYEMLKEHYGGYWRFSKIKDYCYLVNPYFPTTNLLEELGLMLSALVVNYPSGLKVVQRLAGTLFGVDERFLLVGNGASELIRALMLVQDRNIGVIVPTFEEYINCANNISFFTIKNDKLTYRAREIIKFILKESLQTIILISPDNPSGFLLPKEDIEEILNWTKARNINVVLDESFIDFADEKHYYTFLTEEKLALYPNLILIKSISKSYGVAGIRLGILASSNATILKEIQDKCSIWNINSIAEYFLQAIVKYKKEYKKSCERLVKTRKIFVKELKEIEQIKVFDSQSNYVLCSIKDERISVEELAIFCLKNNFLIKDCSNKIGLNGGRFFRLAIKEESLNSKLVLTIKNFFKSKVCK</sequence>
<dbReference type="PROSITE" id="PS00105">
    <property type="entry name" value="AA_TRANSFER_CLASS_1"/>
    <property type="match status" value="1"/>
</dbReference>
<name>A0ABS7JQ00_9HELI</name>
<dbReference type="EMBL" id="JAIGYQ010000014">
    <property type="protein sequence ID" value="MBX7491485.1"/>
    <property type="molecule type" value="Genomic_DNA"/>
</dbReference>
<evidence type="ECO:0000256" key="3">
    <source>
        <dbReference type="ARBA" id="ARBA00022679"/>
    </source>
</evidence>
<dbReference type="InterPro" id="IPR015424">
    <property type="entry name" value="PyrdxlP-dep_Trfase"/>
</dbReference>
<evidence type="ECO:0000313" key="8">
    <source>
        <dbReference type="EMBL" id="MBX7491485.1"/>
    </source>
</evidence>
<comment type="similarity">
    <text evidence="5">Belongs to the class-I pyridoxal-phosphate-dependent aminotransferase family.</text>
</comment>
<dbReference type="CDD" id="cd00609">
    <property type="entry name" value="AAT_like"/>
    <property type="match status" value="1"/>
</dbReference>
<dbReference type="RefSeq" id="WP_221532739.1">
    <property type="nucleotide sequence ID" value="NZ_JAIGYP010000014.1"/>
</dbReference>
<dbReference type="Gene3D" id="3.90.550.10">
    <property type="entry name" value="Spore Coat Polysaccharide Biosynthesis Protein SpsA, Chain A"/>
    <property type="match status" value="1"/>
</dbReference>
<reference evidence="8 9" key="1">
    <citation type="submission" date="2021-08" db="EMBL/GenBank/DDBJ databases">
        <title>Helicobacter spp. isolated from feces of Anatolian Ground Squirrel (Spermophilus xanthoprymnus) in Turkey.</title>
        <authorList>
            <person name="Aydin F."/>
            <person name="Abay S."/>
            <person name="Kayman T."/>
            <person name="Karakaya E."/>
            <person name="Saticioglu I.B."/>
        </authorList>
    </citation>
    <scope>NUCLEOTIDE SEQUENCE [LARGE SCALE GENOMIC DNA]</scope>
    <source>
        <strain evidence="8 9">Faydin-H70</strain>
    </source>
</reference>
<dbReference type="EC" id="2.6.1.-" evidence="5"/>
<dbReference type="Gene3D" id="3.90.1150.10">
    <property type="entry name" value="Aspartate Aminotransferase, domain 1"/>
    <property type="match status" value="1"/>
</dbReference>
<comment type="caution">
    <text evidence="8">The sequence shown here is derived from an EMBL/GenBank/DDBJ whole genome shotgun (WGS) entry which is preliminary data.</text>
</comment>
<dbReference type="InterPro" id="IPR025877">
    <property type="entry name" value="MobA-like_NTP_Trfase"/>
</dbReference>
<dbReference type="InterPro" id="IPR015422">
    <property type="entry name" value="PyrdxlP-dep_Trfase_small"/>
</dbReference>
<evidence type="ECO:0000256" key="2">
    <source>
        <dbReference type="ARBA" id="ARBA00022576"/>
    </source>
</evidence>
<dbReference type="SUPFAM" id="SSF53383">
    <property type="entry name" value="PLP-dependent transferases"/>
    <property type="match status" value="1"/>
</dbReference>
<evidence type="ECO:0000259" key="7">
    <source>
        <dbReference type="Pfam" id="PF12804"/>
    </source>
</evidence>
<feature type="domain" description="Aminotransferase class I/classII large" evidence="6">
    <location>
        <begin position="316"/>
        <end position="555"/>
    </location>
</feature>
<dbReference type="PANTHER" id="PTHR42885:SF2">
    <property type="entry name" value="HISTIDINOL-PHOSPHATE AMINOTRANSFERASE"/>
    <property type="match status" value="1"/>
</dbReference>
<dbReference type="CDD" id="cd02523">
    <property type="entry name" value="PC_cytidylyltransferase"/>
    <property type="match status" value="1"/>
</dbReference>
<dbReference type="Pfam" id="PF00155">
    <property type="entry name" value="Aminotran_1_2"/>
    <property type="match status" value="1"/>
</dbReference>
<dbReference type="InterPro" id="IPR004839">
    <property type="entry name" value="Aminotransferase_I/II_large"/>
</dbReference>
<evidence type="ECO:0000256" key="4">
    <source>
        <dbReference type="ARBA" id="ARBA00022898"/>
    </source>
</evidence>
<dbReference type="SUPFAM" id="SSF53448">
    <property type="entry name" value="Nucleotide-diphospho-sugar transferases"/>
    <property type="match status" value="1"/>
</dbReference>
<keyword evidence="9" id="KW-1185">Reference proteome</keyword>
<dbReference type="PANTHER" id="PTHR42885">
    <property type="entry name" value="HISTIDINOL-PHOSPHATE AMINOTRANSFERASE-RELATED"/>
    <property type="match status" value="1"/>
</dbReference>
<dbReference type="Pfam" id="PF12804">
    <property type="entry name" value="NTP_transf_3"/>
    <property type="match status" value="1"/>
</dbReference>
<proteinExistence type="inferred from homology"/>
<dbReference type="InterPro" id="IPR004838">
    <property type="entry name" value="NHTrfase_class1_PyrdxlP-BS"/>
</dbReference>
<dbReference type="InterPro" id="IPR029044">
    <property type="entry name" value="Nucleotide-diphossugar_trans"/>
</dbReference>
<evidence type="ECO:0000256" key="5">
    <source>
        <dbReference type="RuleBase" id="RU000481"/>
    </source>
</evidence>
<evidence type="ECO:0000256" key="1">
    <source>
        <dbReference type="ARBA" id="ARBA00001933"/>
    </source>
</evidence>
<evidence type="ECO:0000259" key="6">
    <source>
        <dbReference type="Pfam" id="PF00155"/>
    </source>
</evidence>
<dbReference type="GO" id="GO:0008483">
    <property type="term" value="F:transaminase activity"/>
    <property type="evidence" value="ECO:0007669"/>
    <property type="project" value="UniProtKB-KW"/>
</dbReference>
<evidence type="ECO:0000313" key="9">
    <source>
        <dbReference type="Proteomes" id="UP000700059"/>
    </source>
</evidence>
<organism evidence="8 9">
    <name type="scientific">Helicobacter turcicus</name>
    <dbReference type="NCBI Taxonomy" id="2867412"/>
    <lineage>
        <taxon>Bacteria</taxon>
        <taxon>Pseudomonadati</taxon>
        <taxon>Campylobacterota</taxon>
        <taxon>Epsilonproteobacteria</taxon>
        <taxon>Campylobacterales</taxon>
        <taxon>Helicobacteraceae</taxon>
        <taxon>Helicobacter</taxon>
    </lineage>
</organism>